<comment type="pathway">
    <text evidence="3">Carbohydrate degradation; glycolysis; D-glyceraldehyde 3-phosphate and glycerone phosphate from D-glucose: step 1/4.</text>
</comment>
<feature type="compositionally biased region" description="Gly residues" evidence="20">
    <location>
        <begin position="376"/>
        <end position="394"/>
    </location>
</feature>
<comment type="catalytic activity">
    <reaction evidence="17">
        <text>D-glucose + ATP = D-glucose 6-phosphate + ADP + H(+)</text>
        <dbReference type="Rhea" id="RHEA:17825"/>
        <dbReference type="ChEBI" id="CHEBI:4167"/>
        <dbReference type="ChEBI" id="CHEBI:15378"/>
        <dbReference type="ChEBI" id="CHEBI:30616"/>
        <dbReference type="ChEBI" id="CHEBI:61548"/>
        <dbReference type="ChEBI" id="CHEBI:456216"/>
        <dbReference type="EC" id="2.7.1.1"/>
    </reaction>
    <physiologicalReaction direction="left-to-right" evidence="17">
        <dbReference type="Rhea" id="RHEA:17826"/>
    </physiologicalReaction>
</comment>
<dbReference type="PRINTS" id="PR00475">
    <property type="entry name" value="HEXOKINASE"/>
</dbReference>
<dbReference type="PANTHER" id="PTHR19443:SF3">
    <property type="entry name" value="HEXOKINASE-4"/>
    <property type="match status" value="1"/>
</dbReference>
<evidence type="ECO:0000313" key="23">
    <source>
        <dbReference type="Ensembl" id="ENSSSCP00070028095.1"/>
    </source>
</evidence>
<dbReference type="GO" id="GO:0006096">
    <property type="term" value="P:glycolytic process"/>
    <property type="evidence" value="ECO:0007669"/>
    <property type="project" value="UniProtKB-UniPathway"/>
</dbReference>
<evidence type="ECO:0000256" key="10">
    <source>
        <dbReference type="ARBA" id="ARBA00022777"/>
    </source>
</evidence>
<comment type="catalytic activity">
    <reaction evidence="15">
        <text>a D-hexose + ATP = a D-hexose 6-phosphate + ADP + H(+)</text>
        <dbReference type="Rhea" id="RHEA:22740"/>
        <dbReference type="ChEBI" id="CHEBI:4194"/>
        <dbReference type="ChEBI" id="CHEBI:15378"/>
        <dbReference type="ChEBI" id="CHEBI:30616"/>
        <dbReference type="ChEBI" id="CHEBI:229467"/>
        <dbReference type="ChEBI" id="CHEBI:456216"/>
        <dbReference type="EC" id="2.7.1.1"/>
    </reaction>
    <physiologicalReaction direction="left-to-right" evidence="15">
        <dbReference type="Rhea" id="RHEA:22741"/>
    </physiologicalReaction>
</comment>
<dbReference type="InterPro" id="IPR022673">
    <property type="entry name" value="Hexokinase_C"/>
</dbReference>
<evidence type="ECO:0000256" key="2">
    <source>
        <dbReference type="ARBA" id="ARBA00004514"/>
    </source>
</evidence>
<evidence type="ECO:0000256" key="4">
    <source>
        <dbReference type="ARBA" id="ARBA00005028"/>
    </source>
</evidence>
<dbReference type="PANTHER" id="PTHR19443">
    <property type="entry name" value="HEXOKINASE"/>
    <property type="match status" value="1"/>
</dbReference>
<evidence type="ECO:0000256" key="3">
    <source>
        <dbReference type="ARBA" id="ARBA00004888"/>
    </source>
</evidence>
<dbReference type="InterPro" id="IPR001312">
    <property type="entry name" value="Hexokinase"/>
</dbReference>
<evidence type="ECO:0000256" key="16">
    <source>
        <dbReference type="ARBA" id="ARBA00047905"/>
    </source>
</evidence>
<dbReference type="GO" id="GO:0001678">
    <property type="term" value="P:intracellular glucose homeostasis"/>
    <property type="evidence" value="ECO:0007669"/>
    <property type="project" value="InterPro"/>
</dbReference>
<dbReference type="FunFam" id="3.30.420.40:FF:000054">
    <property type="entry name" value="Phosphotransferase"/>
    <property type="match status" value="1"/>
</dbReference>
<feature type="domain" description="Hexokinase N-terminal" evidence="21">
    <location>
        <begin position="16"/>
        <end position="215"/>
    </location>
</feature>
<evidence type="ECO:0000256" key="18">
    <source>
        <dbReference type="RuleBase" id="RU362007"/>
    </source>
</evidence>
<evidence type="ECO:0000256" key="12">
    <source>
        <dbReference type="ARBA" id="ARBA00022840"/>
    </source>
</evidence>
<dbReference type="GO" id="GO:0005829">
    <property type="term" value="C:cytosol"/>
    <property type="evidence" value="ECO:0007669"/>
    <property type="project" value="UniProtKB-SubCell"/>
</dbReference>
<dbReference type="SUPFAM" id="SSF53067">
    <property type="entry name" value="Actin-like ATPase domain"/>
    <property type="match status" value="2"/>
</dbReference>
<comment type="similarity">
    <text evidence="5 18">Belongs to the hexokinase family.</text>
</comment>
<accession>A0A4X1UIG9</accession>
<evidence type="ECO:0000256" key="14">
    <source>
        <dbReference type="ARBA" id="ARBA00023152"/>
    </source>
</evidence>
<evidence type="ECO:0000256" key="17">
    <source>
        <dbReference type="ARBA" id="ARBA00048160"/>
    </source>
</evidence>
<dbReference type="UniPathway" id="UPA00109">
    <property type="reaction ID" value="UER00180"/>
</dbReference>
<feature type="domain" description="Hexokinase C-terminal" evidence="22">
    <location>
        <begin position="222"/>
        <end position="339"/>
    </location>
</feature>
<evidence type="ECO:0000256" key="7">
    <source>
        <dbReference type="ARBA" id="ARBA00022533"/>
    </source>
</evidence>
<dbReference type="InterPro" id="IPR019807">
    <property type="entry name" value="Hexokinase_BS"/>
</dbReference>
<dbReference type="PROSITE" id="PS51748">
    <property type="entry name" value="HEXOKINASE_2"/>
    <property type="match status" value="1"/>
</dbReference>
<evidence type="ECO:0000256" key="1">
    <source>
        <dbReference type="ARBA" id="ARBA00004450"/>
    </source>
</evidence>
<reference evidence="23 24" key="1">
    <citation type="submission" date="2017-08" db="EMBL/GenBank/DDBJ databases">
        <title>USMARCv1.0.</title>
        <authorList>
            <person name="Hannum G.I."/>
            <person name="Koren S."/>
            <person name="Schroeder S.G."/>
            <person name="Chin S.C."/>
            <person name="Nonneman D.J."/>
            <person name="Becker S.A."/>
            <person name="Rosen B.D."/>
            <person name="Bickhart D.M."/>
            <person name="Putnam N.H."/>
            <person name="Green R.E."/>
            <person name="Tuggle C.K."/>
            <person name="Liu H."/>
            <person name="Rohrer G.A."/>
            <person name="Warr A."/>
            <person name="Hall R."/>
            <person name="Kim K."/>
            <person name="Hume D.A."/>
            <person name="Talbot R."/>
            <person name="Chow W."/>
            <person name="Howe K."/>
            <person name="Schwartz A.S."/>
            <person name="Watson M."/>
            <person name="Archibald A.L."/>
            <person name="Phillippy A.M."/>
            <person name="Smith T.P.L."/>
        </authorList>
    </citation>
    <scope>NUCLEOTIDE SEQUENCE [LARGE SCALE GENOMIC DNA]</scope>
</reference>
<keyword evidence="12 18" id="KW-0067">ATP-binding</keyword>
<proteinExistence type="inferred from homology"/>
<dbReference type="Gene3D" id="3.30.420.40">
    <property type="match status" value="1"/>
</dbReference>
<keyword evidence="11" id="KW-0472">Membrane</keyword>
<feature type="coiled-coil region" evidence="19">
    <location>
        <begin position="13"/>
        <end position="40"/>
    </location>
</feature>
<dbReference type="GO" id="GO:0005536">
    <property type="term" value="F:D-glucose binding"/>
    <property type="evidence" value="ECO:0007669"/>
    <property type="project" value="InterPro"/>
</dbReference>
<comment type="pathway">
    <text evidence="4">Carbohydrate metabolism; hexose metabolism.</text>
</comment>
<dbReference type="Gene3D" id="3.40.367.20">
    <property type="match status" value="1"/>
</dbReference>
<keyword evidence="14 18" id="KW-0324">Glycolysis</keyword>
<evidence type="ECO:0000256" key="20">
    <source>
        <dbReference type="SAM" id="MobiDB-lite"/>
    </source>
</evidence>
<dbReference type="InterPro" id="IPR043129">
    <property type="entry name" value="ATPase_NBD"/>
</dbReference>
<dbReference type="UniPathway" id="UPA00242"/>
<keyword evidence="6" id="KW-0963">Cytoplasm</keyword>
<comment type="subcellular location">
    <subcellularLocation>
        <location evidence="2">Cytoplasm</location>
        <location evidence="2">Cytosol</location>
    </subcellularLocation>
    <subcellularLocation>
        <location evidence="1">Mitochondrion outer membrane</location>
        <topology evidence="1">Peripheral membrane protein</topology>
    </subcellularLocation>
</comment>
<keyword evidence="13" id="KW-0496">Mitochondrion</keyword>
<dbReference type="Ensembl" id="ENSSSCT00070033661.1">
    <property type="protein sequence ID" value="ENSSSCP00070028095.1"/>
    <property type="gene ID" value="ENSSSCG00070017036.1"/>
</dbReference>
<evidence type="ECO:0000259" key="21">
    <source>
        <dbReference type="Pfam" id="PF00349"/>
    </source>
</evidence>
<dbReference type="PROSITE" id="PS00378">
    <property type="entry name" value="HEXOKINASE_1"/>
    <property type="match status" value="1"/>
</dbReference>
<sequence length="579" mass="62734">MLDDRARMESAKKEKAEQILAEFQLQEEDLKKVMRRMQKEMDRGLRLETHEEASVKMLPTYVRSTPEGSEVGDFLSLDLGGTNFRVMLVKVGEGEEGQWSVKTKHQMYSIPEDAMTGTAEMLFDYISECISDFLDKHQMKHKKLPLGFTFSFPVRHEDIDKGILLNWTKGFKASGAEGNNIVGLLRDAIKRRGDFEMDVVAMVNDTVATMISCYYEDRRCEVGMIVGTGCNACYMEEMQNVELVEGDEGRMCVNTEWGAFGDSGELDEFLLEYDRVVDENSLNPGQQLYEKLIGGKYMGELVRLVLLKLVDENLLFHGEASEQLRTRGAFETRFVSQVERCAGRGGEWAGHWRRRAPSGFPDREAWSVGAGLHGWAGPGRGSGGGARGRGGGLQWGSPGESAGAGTGVRSRGGSELRGHLRSAVPAAGLGSETPGTRAQGGGRVLGWGAGGGGGLRPPGESAHGAVASALRPPTLSGSRLIHTTAPRRSCVTHVRAETLGLEKGFTTRSPLVPGGIGPSPFRPRSPERALAGRRGQGAGKRPPLWGVELEGDRATLPAAVSSRPRPTATRATASRSTTS</sequence>
<dbReference type="GO" id="GO:0004340">
    <property type="term" value="F:glucokinase activity"/>
    <property type="evidence" value="ECO:0007669"/>
    <property type="project" value="UniProtKB-ARBA"/>
</dbReference>
<dbReference type="Pfam" id="PF00349">
    <property type="entry name" value="Hexokinase_1"/>
    <property type="match status" value="1"/>
</dbReference>
<reference evidence="23" key="2">
    <citation type="submission" date="2025-08" db="UniProtKB">
        <authorList>
            <consortium name="Ensembl"/>
        </authorList>
    </citation>
    <scope>IDENTIFICATION</scope>
</reference>
<evidence type="ECO:0000256" key="5">
    <source>
        <dbReference type="ARBA" id="ARBA00009225"/>
    </source>
</evidence>
<evidence type="ECO:0000256" key="9">
    <source>
        <dbReference type="ARBA" id="ARBA00022741"/>
    </source>
</evidence>
<keyword evidence="19" id="KW-0175">Coiled coil</keyword>
<keyword evidence="10 18" id="KW-0418">Kinase</keyword>
<dbReference type="AlphaFoldDB" id="A0A4X1UIG9"/>
<dbReference type="Proteomes" id="UP000314985">
    <property type="component" value="Chromosome 18"/>
</dbReference>
<dbReference type="FunFam" id="3.40.367.20:FF:000020">
    <property type="entry name" value="Hexokinase-1"/>
    <property type="match status" value="1"/>
</dbReference>
<name>A0A4X1UIG9_PIG</name>
<organism evidence="23 24">
    <name type="scientific">Sus scrofa</name>
    <name type="common">Pig</name>
    <dbReference type="NCBI Taxonomy" id="9823"/>
    <lineage>
        <taxon>Eukaryota</taxon>
        <taxon>Metazoa</taxon>
        <taxon>Chordata</taxon>
        <taxon>Craniata</taxon>
        <taxon>Vertebrata</taxon>
        <taxon>Euteleostomi</taxon>
        <taxon>Mammalia</taxon>
        <taxon>Eutheria</taxon>
        <taxon>Laurasiatheria</taxon>
        <taxon>Artiodactyla</taxon>
        <taxon>Suina</taxon>
        <taxon>Suidae</taxon>
        <taxon>Sus</taxon>
    </lineage>
</organism>
<evidence type="ECO:0000259" key="22">
    <source>
        <dbReference type="Pfam" id="PF03727"/>
    </source>
</evidence>
<protein>
    <recommendedName>
        <fullName evidence="18">Phosphotransferase</fullName>
        <ecNumber evidence="18">2.7.1.-</ecNumber>
    </recommendedName>
</protein>
<dbReference type="InterPro" id="IPR022672">
    <property type="entry name" value="Hexokinase_N"/>
</dbReference>
<dbReference type="EC" id="2.7.1.-" evidence="18"/>
<evidence type="ECO:0000256" key="6">
    <source>
        <dbReference type="ARBA" id="ARBA00022490"/>
    </source>
</evidence>
<dbReference type="GO" id="GO:0019318">
    <property type="term" value="P:hexose metabolic process"/>
    <property type="evidence" value="ECO:0007669"/>
    <property type="project" value="UniProtKB-UniPathway"/>
</dbReference>
<evidence type="ECO:0000256" key="19">
    <source>
        <dbReference type="SAM" id="Coils"/>
    </source>
</evidence>
<dbReference type="GO" id="GO:0008865">
    <property type="term" value="F:fructokinase activity"/>
    <property type="evidence" value="ECO:0007669"/>
    <property type="project" value="RHEA"/>
</dbReference>
<evidence type="ECO:0000256" key="11">
    <source>
        <dbReference type="ARBA" id="ARBA00022787"/>
    </source>
</evidence>
<dbReference type="GO" id="GO:0005524">
    <property type="term" value="F:ATP binding"/>
    <property type="evidence" value="ECO:0007669"/>
    <property type="project" value="UniProtKB-UniRule"/>
</dbReference>
<feature type="region of interest" description="Disordered" evidence="20">
    <location>
        <begin position="505"/>
        <end position="579"/>
    </location>
</feature>
<keyword evidence="8 18" id="KW-0808">Transferase</keyword>
<feature type="region of interest" description="Disordered" evidence="20">
    <location>
        <begin position="376"/>
        <end position="417"/>
    </location>
</feature>
<comment type="catalytic activity">
    <reaction evidence="16">
        <text>D-fructose + ATP = D-fructose 6-phosphate + ADP + H(+)</text>
        <dbReference type="Rhea" id="RHEA:16125"/>
        <dbReference type="ChEBI" id="CHEBI:15378"/>
        <dbReference type="ChEBI" id="CHEBI:30616"/>
        <dbReference type="ChEBI" id="CHEBI:37721"/>
        <dbReference type="ChEBI" id="CHEBI:61527"/>
        <dbReference type="ChEBI" id="CHEBI:456216"/>
        <dbReference type="EC" id="2.7.1.1"/>
    </reaction>
    <physiologicalReaction direction="left-to-right" evidence="16">
        <dbReference type="Rhea" id="RHEA:16126"/>
    </physiologicalReaction>
</comment>
<keyword evidence="9 18" id="KW-0547">Nucleotide-binding</keyword>
<keyword evidence="11" id="KW-1000">Mitochondrion outer membrane</keyword>
<evidence type="ECO:0000256" key="15">
    <source>
        <dbReference type="ARBA" id="ARBA00044613"/>
    </source>
</evidence>
<dbReference type="Pfam" id="PF03727">
    <property type="entry name" value="Hexokinase_2"/>
    <property type="match status" value="1"/>
</dbReference>
<dbReference type="GO" id="GO:0005741">
    <property type="term" value="C:mitochondrial outer membrane"/>
    <property type="evidence" value="ECO:0007669"/>
    <property type="project" value="UniProtKB-SubCell"/>
</dbReference>
<evidence type="ECO:0000313" key="24">
    <source>
        <dbReference type="Proteomes" id="UP000314985"/>
    </source>
</evidence>
<evidence type="ECO:0000256" key="8">
    <source>
        <dbReference type="ARBA" id="ARBA00022679"/>
    </source>
</evidence>
<feature type="compositionally biased region" description="Low complexity" evidence="20">
    <location>
        <begin position="561"/>
        <end position="579"/>
    </location>
</feature>
<keyword evidence="7" id="KW-0021">Allosteric enzyme</keyword>
<evidence type="ECO:0000256" key="13">
    <source>
        <dbReference type="ARBA" id="ARBA00023128"/>
    </source>
</evidence>